<keyword evidence="8" id="KW-1185">Reference proteome</keyword>
<accession>A0ABZ2D7K6</accession>
<feature type="region of interest" description="Disordered" evidence="4">
    <location>
        <begin position="235"/>
        <end position="263"/>
    </location>
</feature>
<dbReference type="SUPFAM" id="SSF103473">
    <property type="entry name" value="MFS general substrate transporter"/>
    <property type="match status" value="1"/>
</dbReference>
<feature type="transmembrane region" description="Helical" evidence="5">
    <location>
        <begin position="285"/>
        <end position="308"/>
    </location>
</feature>
<name>A0ABZ2D7K6_9SPHN</name>
<evidence type="ECO:0000256" key="3">
    <source>
        <dbReference type="ARBA" id="ARBA00023136"/>
    </source>
</evidence>
<dbReference type="InterPro" id="IPR020846">
    <property type="entry name" value="MFS_dom"/>
</dbReference>
<keyword evidence="1 5" id="KW-0812">Transmembrane</keyword>
<keyword evidence="3 5" id="KW-0472">Membrane</keyword>
<dbReference type="Proteomes" id="UP001335183">
    <property type="component" value="Chromosome"/>
</dbReference>
<dbReference type="Pfam" id="PF07690">
    <property type="entry name" value="MFS_1"/>
    <property type="match status" value="1"/>
</dbReference>
<evidence type="ECO:0000256" key="4">
    <source>
        <dbReference type="SAM" id="MobiDB-lite"/>
    </source>
</evidence>
<evidence type="ECO:0000256" key="1">
    <source>
        <dbReference type="ARBA" id="ARBA00022692"/>
    </source>
</evidence>
<feature type="transmembrane region" description="Helical" evidence="5">
    <location>
        <begin position="354"/>
        <end position="371"/>
    </location>
</feature>
<feature type="domain" description="Major facilitator superfamily (MFS) profile" evidence="6">
    <location>
        <begin position="25"/>
        <end position="461"/>
    </location>
</feature>
<feature type="transmembrane region" description="Helical" evidence="5">
    <location>
        <begin position="190"/>
        <end position="208"/>
    </location>
</feature>
<dbReference type="EMBL" id="CP144918">
    <property type="protein sequence ID" value="WWA47343.1"/>
    <property type="molecule type" value="Genomic_DNA"/>
</dbReference>
<reference evidence="7 8" key="1">
    <citation type="submission" date="2024-02" db="EMBL/GenBank/DDBJ databases">
        <title>The whole genome sequence of five bacterial samples isolated from Abu Dhabi Sabkha-shore region.</title>
        <authorList>
            <person name="Sudalaimuthuasari N."/>
            <person name="Sarfraz B."/>
            <person name="Tuyisabe J.D."/>
            <person name="Mugisha Ntwali L.D.M."/>
            <person name="Ali A.I.A.A."/>
            <person name="Almansoori S.Z.A."/>
            <person name="Alajami H.S.A."/>
            <person name="Almeqbaali A.A.S."/>
            <person name="Kundu B."/>
            <person name="Saeed E.E."/>
            <person name="Sukumarinath V."/>
            <person name="Mishra A.K."/>
            <person name="Hazzouri K.M."/>
            <person name="Almaskari R."/>
            <person name="Sharma A.K."/>
            <person name="Amiri K.M.A."/>
        </authorList>
    </citation>
    <scope>NUCLEOTIDE SEQUENCE [LARGE SCALE GENOMIC DNA]</scope>
    <source>
        <strain evidence="8">kcgeb_sd</strain>
    </source>
</reference>
<feature type="transmembrane region" description="Helical" evidence="5">
    <location>
        <begin position="59"/>
        <end position="80"/>
    </location>
</feature>
<protein>
    <submittedName>
        <fullName evidence="7">MFS transporter</fullName>
    </submittedName>
</protein>
<dbReference type="PROSITE" id="PS50850">
    <property type="entry name" value="MFS"/>
    <property type="match status" value="1"/>
</dbReference>
<sequence>MNDRESAPEPQILQPSPPLGISRGRMALLFLVMLVTAAGNTAMQSVMPSVGTALGVADVWISIAYTWSALLWVIFAPIWARRSDRRGRKAMMAIGLTGFIASFALCGLVLMFGLAAAIPAAATLILFAAARSLYGGFGSAAPPAVQAYVASRTPRTERTKAMALIASSFGLGTVIGPALAPLLIFPATGLVGPFFAFAAVGVAVLVALRLRLPNDAPSFAARGNVVAVPFSANSNPAVGRGDEDEDEDERDGIGGGEAGGESGGEAIEAAAIPDLSWRDRRLRPWVIAGLLGGHAQAATLGIIGFFILDRLGLRDDPAAGTGPIGLILMCGAIATLLAQWGLIPMLKLGPRASTLWGMALAIIGVLGFSVAQDLHAIALGFAVASLGFGLYRPGFTAGASLAVTRQEQGQIGGIVASINGAAYVVAPAAGVWLYGHHQWIGFAAICLLCAAVFVLGYRSLDADAVLEGRATDDS</sequence>
<feature type="transmembrane region" description="Helical" evidence="5">
    <location>
        <begin position="320"/>
        <end position="342"/>
    </location>
</feature>
<feature type="transmembrane region" description="Helical" evidence="5">
    <location>
        <begin position="92"/>
        <end position="118"/>
    </location>
</feature>
<dbReference type="InterPro" id="IPR011701">
    <property type="entry name" value="MFS"/>
</dbReference>
<feature type="transmembrane region" description="Helical" evidence="5">
    <location>
        <begin position="377"/>
        <end position="399"/>
    </location>
</feature>
<feature type="transmembrane region" description="Helical" evidence="5">
    <location>
        <begin position="26"/>
        <end position="47"/>
    </location>
</feature>
<feature type="transmembrane region" description="Helical" evidence="5">
    <location>
        <begin position="161"/>
        <end position="184"/>
    </location>
</feature>
<dbReference type="PANTHER" id="PTHR23546:SF1">
    <property type="entry name" value="MEMBRANE PROTEIN"/>
    <property type="match status" value="1"/>
</dbReference>
<evidence type="ECO:0000313" key="8">
    <source>
        <dbReference type="Proteomes" id="UP001335183"/>
    </source>
</evidence>
<dbReference type="PANTHER" id="PTHR23546">
    <property type="entry name" value="TRANSPORT PROTEIN"/>
    <property type="match status" value="1"/>
</dbReference>
<organism evidence="7 8">
    <name type="scientific">Pelagerythrobacter marensis</name>
    <dbReference type="NCBI Taxonomy" id="543877"/>
    <lineage>
        <taxon>Bacteria</taxon>
        <taxon>Pseudomonadati</taxon>
        <taxon>Pseudomonadota</taxon>
        <taxon>Alphaproteobacteria</taxon>
        <taxon>Sphingomonadales</taxon>
        <taxon>Erythrobacteraceae</taxon>
        <taxon>Pelagerythrobacter</taxon>
    </lineage>
</organism>
<evidence type="ECO:0000313" key="7">
    <source>
        <dbReference type="EMBL" id="WWA47343.1"/>
    </source>
</evidence>
<feature type="compositionally biased region" description="Gly residues" evidence="4">
    <location>
        <begin position="253"/>
        <end position="263"/>
    </location>
</feature>
<keyword evidence="2 5" id="KW-1133">Transmembrane helix</keyword>
<proteinExistence type="predicted"/>
<dbReference type="InterPro" id="IPR036259">
    <property type="entry name" value="MFS_trans_sf"/>
</dbReference>
<gene>
    <name evidence="7" type="ORF">V5F89_00065</name>
</gene>
<evidence type="ECO:0000256" key="5">
    <source>
        <dbReference type="SAM" id="Phobius"/>
    </source>
</evidence>
<dbReference type="Gene3D" id="1.20.1250.20">
    <property type="entry name" value="MFS general substrate transporter like domains"/>
    <property type="match status" value="1"/>
</dbReference>
<feature type="transmembrane region" description="Helical" evidence="5">
    <location>
        <begin position="124"/>
        <end position="149"/>
    </location>
</feature>
<feature type="transmembrane region" description="Helical" evidence="5">
    <location>
        <begin position="411"/>
        <end position="433"/>
    </location>
</feature>
<feature type="transmembrane region" description="Helical" evidence="5">
    <location>
        <begin position="439"/>
        <end position="457"/>
    </location>
</feature>
<evidence type="ECO:0000256" key="2">
    <source>
        <dbReference type="ARBA" id="ARBA00022989"/>
    </source>
</evidence>
<evidence type="ECO:0000259" key="6">
    <source>
        <dbReference type="PROSITE" id="PS50850"/>
    </source>
</evidence>